<keyword evidence="1" id="KW-0233">DNA recombination</keyword>
<feature type="domain" description="Tyr recombinase" evidence="2">
    <location>
        <begin position="200"/>
        <end position="322"/>
    </location>
</feature>
<evidence type="ECO:0000313" key="4">
    <source>
        <dbReference type="Proteomes" id="UP000268070"/>
    </source>
</evidence>
<dbReference type="OrthoDB" id="6819422at2"/>
<dbReference type="InterPro" id="IPR002104">
    <property type="entry name" value="Integrase_catalytic"/>
</dbReference>
<dbReference type="Gene3D" id="1.10.443.10">
    <property type="entry name" value="Intergrase catalytic core"/>
    <property type="match status" value="1"/>
</dbReference>
<dbReference type="GO" id="GO:0006310">
    <property type="term" value="P:DNA recombination"/>
    <property type="evidence" value="ECO:0007669"/>
    <property type="project" value="UniProtKB-KW"/>
</dbReference>
<organism evidence="3 4">
    <name type="scientific">Alcaligenes aquatilis</name>
    <dbReference type="NCBI Taxonomy" id="323284"/>
    <lineage>
        <taxon>Bacteria</taxon>
        <taxon>Pseudomonadati</taxon>
        <taxon>Pseudomonadota</taxon>
        <taxon>Betaproteobacteria</taxon>
        <taxon>Burkholderiales</taxon>
        <taxon>Alcaligenaceae</taxon>
        <taxon>Alcaligenes</taxon>
    </lineage>
</organism>
<dbReference type="PROSITE" id="PS51898">
    <property type="entry name" value="TYR_RECOMBINASE"/>
    <property type="match status" value="1"/>
</dbReference>
<sequence length="322" mass="36387">MSGTQAFEVRNLVFASGERFPVLIDGETGVPDFEVTLYVLTQLRSRNLSASTLTVATRSVMFGSQVLGYMGVDLRNRINQGKLLDLAEFDQLVDSFFWTQEKLRQALSQPTRESAPNRVLSLESVRKSRPVVDSSQIINADTAATRLLYFRDFLKWKVERSLFALATTHENYQRLNSAKEFMVDAINARMPKGSSKNDLDARQGLSSEETALLLESVKLNSDQNPWKPEFIRVRNRLIVHLLLNLGLRKGELLGIKVGDMNLEKNELTIHRRADDVEDPRSIQPNAKTNARILYVDQELASALHAYVVKFRQTVGGAWMPSC</sequence>
<proteinExistence type="predicted"/>
<dbReference type="InterPro" id="IPR013762">
    <property type="entry name" value="Integrase-like_cat_sf"/>
</dbReference>
<reference evidence="3 4" key="1">
    <citation type="submission" date="2018-09" db="EMBL/GenBank/DDBJ databases">
        <title>Complete genome sequence of the hydrocarbonoclastic bacterium Alcaligenes aquatilis QD168, isolated from a crude-oil polluted marine sediment of Central Chile.</title>
        <authorList>
            <person name="Duran R.E."/>
            <person name="Barra B."/>
            <person name="Salva-Serra F."/>
            <person name="Mendez V."/>
            <person name="Moore E.R.B."/>
            <person name="Seeger M."/>
        </authorList>
    </citation>
    <scope>NUCLEOTIDE SEQUENCE [LARGE SCALE GENOMIC DNA]</scope>
    <source>
        <strain evidence="3 4">QD168</strain>
    </source>
</reference>
<evidence type="ECO:0000256" key="1">
    <source>
        <dbReference type="ARBA" id="ARBA00023172"/>
    </source>
</evidence>
<evidence type="ECO:0000313" key="3">
    <source>
        <dbReference type="EMBL" id="AYN21992.1"/>
    </source>
</evidence>
<gene>
    <name evidence="3" type="ORF">D3M96_16515</name>
</gene>
<protein>
    <submittedName>
        <fullName evidence="3">Site-specific integrase</fullName>
    </submittedName>
</protein>
<dbReference type="GO" id="GO:0003677">
    <property type="term" value="F:DNA binding"/>
    <property type="evidence" value="ECO:0007669"/>
    <property type="project" value="InterPro"/>
</dbReference>
<dbReference type="InterPro" id="IPR011010">
    <property type="entry name" value="DNA_brk_join_enz"/>
</dbReference>
<dbReference type="KEGG" id="aaqu:D3M96_16515"/>
<name>A0A3G2HXV1_9BURK</name>
<dbReference type="EMBL" id="CP032153">
    <property type="protein sequence ID" value="AYN21992.1"/>
    <property type="molecule type" value="Genomic_DNA"/>
</dbReference>
<accession>A0A3G2HXV1</accession>
<dbReference type="GO" id="GO:0015074">
    <property type="term" value="P:DNA integration"/>
    <property type="evidence" value="ECO:0007669"/>
    <property type="project" value="InterPro"/>
</dbReference>
<dbReference type="SUPFAM" id="SSF56349">
    <property type="entry name" value="DNA breaking-rejoining enzymes"/>
    <property type="match status" value="1"/>
</dbReference>
<dbReference type="RefSeq" id="WP_051316458.1">
    <property type="nucleotide sequence ID" value="NZ_CP032153.1"/>
</dbReference>
<dbReference type="AlphaFoldDB" id="A0A3G2HXV1"/>
<dbReference type="Proteomes" id="UP000268070">
    <property type="component" value="Chromosome"/>
</dbReference>
<evidence type="ECO:0000259" key="2">
    <source>
        <dbReference type="PROSITE" id="PS51898"/>
    </source>
</evidence>